<evidence type="ECO:0000313" key="4">
    <source>
        <dbReference type="Proteomes" id="UP000011715"/>
    </source>
</evidence>
<feature type="region of interest" description="Disordered" evidence="1">
    <location>
        <begin position="44"/>
        <end position="66"/>
    </location>
</feature>
<feature type="region of interest" description="Disordered" evidence="1">
    <location>
        <begin position="79"/>
        <end position="107"/>
    </location>
</feature>
<dbReference type="EnsemblFungi" id="MAPG_11333T0">
    <property type="protein sequence ID" value="MAPG_11333T0"/>
    <property type="gene ID" value="MAPG_11333"/>
</dbReference>
<proteinExistence type="predicted"/>
<reference evidence="2" key="2">
    <citation type="submission" date="2010-05" db="EMBL/GenBank/DDBJ databases">
        <title>The Genome Sequence of Magnaporthe poae strain ATCC 64411.</title>
        <authorList>
            <consortium name="The Broad Institute Genome Sequencing Platform"/>
            <consortium name="Broad Institute Genome Sequencing Center for Infectious Disease"/>
            <person name="Ma L.-J."/>
            <person name="Dead R."/>
            <person name="Young S."/>
            <person name="Zeng Q."/>
            <person name="Koehrsen M."/>
            <person name="Alvarado L."/>
            <person name="Berlin A."/>
            <person name="Chapman S.B."/>
            <person name="Chen Z."/>
            <person name="Freedman E."/>
            <person name="Gellesch M."/>
            <person name="Goldberg J."/>
            <person name="Griggs A."/>
            <person name="Gujja S."/>
            <person name="Heilman E.R."/>
            <person name="Heiman D."/>
            <person name="Hepburn T."/>
            <person name="Howarth C."/>
            <person name="Jen D."/>
            <person name="Larson L."/>
            <person name="Mehta T."/>
            <person name="Neiman D."/>
            <person name="Pearson M."/>
            <person name="Roberts A."/>
            <person name="Saif S."/>
            <person name="Shea T."/>
            <person name="Shenoy N."/>
            <person name="Sisk P."/>
            <person name="Stolte C."/>
            <person name="Sykes S."/>
            <person name="Walk T."/>
            <person name="White J."/>
            <person name="Yandava C."/>
            <person name="Haas B."/>
            <person name="Nusbaum C."/>
            <person name="Birren B."/>
        </authorList>
    </citation>
    <scope>NUCLEOTIDE SEQUENCE</scope>
    <source>
        <strain evidence="2">ATCC 64411</strain>
    </source>
</reference>
<reference evidence="3" key="5">
    <citation type="submission" date="2015-06" db="UniProtKB">
        <authorList>
            <consortium name="EnsemblFungi"/>
        </authorList>
    </citation>
    <scope>IDENTIFICATION</scope>
    <source>
        <strain evidence="3">ATCC 64411</strain>
    </source>
</reference>
<organism evidence="3 4">
    <name type="scientific">Magnaporthiopsis poae (strain ATCC 64411 / 73-15)</name>
    <name type="common">Kentucky bluegrass fungus</name>
    <name type="synonym">Magnaporthe poae</name>
    <dbReference type="NCBI Taxonomy" id="644358"/>
    <lineage>
        <taxon>Eukaryota</taxon>
        <taxon>Fungi</taxon>
        <taxon>Dikarya</taxon>
        <taxon>Ascomycota</taxon>
        <taxon>Pezizomycotina</taxon>
        <taxon>Sordariomycetes</taxon>
        <taxon>Sordariomycetidae</taxon>
        <taxon>Magnaporthales</taxon>
        <taxon>Magnaporthaceae</taxon>
        <taxon>Magnaporthiopsis</taxon>
    </lineage>
</organism>
<reference evidence="3" key="4">
    <citation type="journal article" date="2015" name="G3 (Bethesda)">
        <title>Genome sequences of three phytopathogenic species of the Magnaporthaceae family of fungi.</title>
        <authorList>
            <person name="Okagaki L.H."/>
            <person name="Nunes C.C."/>
            <person name="Sailsbery J."/>
            <person name="Clay B."/>
            <person name="Brown D."/>
            <person name="John T."/>
            <person name="Oh Y."/>
            <person name="Young N."/>
            <person name="Fitzgerald M."/>
            <person name="Haas B.J."/>
            <person name="Zeng Q."/>
            <person name="Young S."/>
            <person name="Adiconis X."/>
            <person name="Fan L."/>
            <person name="Levin J.Z."/>
            <person name="Mitchell T.K."/>
            <person name="Okubara P.A."/>
            <person name="Farman M.L."/>
            <person name="Kohn L.M."/>
            <person name="Birren B."/>
            <person name="Ma L.-J."/>
            <person name="Dean R.A."/>
        </authorList>
    </citation>
    <scope>NUCLEOTIDE SEQUENCE</scope>
    <source>
        <strain evidence="3">ATCC 64411 / 73-15</strain>
    </source>
</reference>
<accession>A0A0C4EF00</accession>
<reference evidence="4" key="1">
    <citation type="submission" date="2010-05" db="EMBL/GenBank/DDBJ databases">
        <title>The genome sequence of Magnaporthe poae strain ATCC 64411.</title>
        <authorList>
            <person name="Ma L.-J."/>
            <person name="Dead R."/>
            <person name="Young S."/>
            <person name="Zeng Q."/>
            <person name="Koehrsen M."/>
            <person name="Alvarado L."/>
            <person name="Berlin A."/>
            <person name="Chapman S.B."/>
            <person name="Chen Z."/>
            <person name="Freedman E."/>
            <person name="Gellesch M."/>
            <person name="Goldberg J."/>
            <person name="Griggs A."/>
            <person name="Gujja S."/>
            <person name="Heilman E.R."/>
            <person name="Heiman D."/>
            <person name="Hepburn T."/>
            <person name="Howarth C."/>
            <person name="Jen D."/>
            <person name="Larson L."/>
            <person name="Mehta T."/>
            <person name="Neiman D."/>
            <person name="Pearson M."/>
            <person name="Roberts A."/>
            <person name="Saif S."/>
            <person name="Shea T."/>
            <person name="Shenoy N."/>
            <person name="Sisk P."/>
            <person name="Stolte C."/>
            <person name="Sykes S."/>
            <person name="Walk T."/>
            <person name="White J."/>
            <person name="Yandava C."/>
            <person name="Haas B."/>
            <person name="Nusbaum C."/>
            <person name="Birren B."/>
        </authorList>
    </citation>
    <scope>NUCLEOTIDE SEQUENCE [LARGE SCALE GENOMIC DNA]</scope>
    <source>
        <strain evidence="4">ATCC 64411 / 73-15</strain>
    </source>
</reference>
<dbReference type="VEuPathDB" id="FungiDB:MAPG_11333"/>
<sequence length="107" mass="11496">MVMPVGRTPRKKISWQPCGCQLTLLPPLLPHQRRHNLTVISESAAVPSSGASLPSRSGSSSCLSKFERTTKSPIASLIDFRHSRHGGDGSQNVPPAQDQGHPHGRIA</sequence>
<dbReference type="AlphaFoldDB" id="A0A0C4EF00"/>
<feature type="compositionally biased region" description="Low complexity" evidence="1">
    <location>
        <begin position="47"/>
        <end position="64"/>
    </location>
</feature>
<protein>
    <submittedName>
        <fullName evidence="2 3">Uncharacterized protein</fullName>
    </submittedName>
</protein>
<dbReference type="EMBL" id="ADBL01002791">
    <property type="status" value="NOT_ANNOTATED_CDS"/>
    <property type="molecule type" value="Genomic_DNA"/>
</dbReference>
<name>A0A0C4EF00_MAGP6</name>
<dbReference type="Proteomes" id="UP000011715">
    <property type="component" value="Unassembled WGS sequence"/>
</dbReference>
<reference evidence="2" key="3">
    <citation type="submission" date="2011-03" db="EMBL/GenBank/DDBJ databases">
        <title>Annotation of Magnaporthe poae ATCC 64411.</title>
        <authorList>
            <person name="Ma L.-J."/>
            <person name="Dead R."/>
            <person name="Young S.K."/>
            <person name="Zeng Q."/>
            <person name="Gargeya S."/>
            <person name="Fitzgerald M."/>
            <person name="Haas B."/>
            <person name="Abouelleil A."/>
            <person name="Alvarado L."/>
            <person name="Arachchi H.M."/>
            <person name="Berlin A."/>
            <person name="Brown A."/>
            <person name="Chapman S.B."/>
            <person name="Chen Z."/>
            <person name="Dunbar C."/>
            <person name="Freedman E."/>
            <person name="Gearin G."/>
            <person name="Gellesch M."/>
            <person name="Goldberg J."/>
            <person name="Griggs A."/>
            <person name="Gujja S."/>
            <person name="Heiman D."/>
            <person name="Howarth C."/>
            <person name="Larson L."/>
            <person name="Lui A."/>
            <person name="MacDonald P.J.P."/>
            <person name="Mehta T."/>
            <person name="Montmayeur A."/>
            <person name="Murphy C."/>
            <person name="Neiman D."/>
            <person name="Pearson M."/>
            <person name="Priest M."/>
            <person name="Roberts A."/>
            <person name="Saif S."/>
            <person name="Shea T."/>
            <person name="Shenoy N."/>
            <person name="Sisk P."/>
            <person name="Stolte C."/>
            <person name="Sykes S."/>
            <person name="Yandava C."/>
            <person name="Wortman J."/>
            <person name="Nusbaum C."/>
            <person name="Birren B."/>
        </authorList>
    </citation>
    <scope>NUCLEOTIDE SEQUENCE</scope>
    <source>
        <strain evidence="2">ATCC 64411</strain>
    </source>
</reference>
<evidence type="ECO:0000313" key="3">
    <source>
        <dbReference type="EnsemblFungi" id="MAPG_11333T0"/>
    </source>
</evidence>
<gene>
    <name evidence="2" type="ORF">MAPG_11333</name>
</gene>
<evidence type="ECO:0000256" key="1">
    <source>
        <dbReference type="SAM" id="MobiDB-lite"/>
    </source>
</evidence>
<keyword evidence="4" id="KW-1185">Reference proteome</keyword>
<dbReference type="EMBL" id="GL876980">
    <property type="protein sequence ID" value="KLU92387.1"/>
    <property type="molecule type" value="Genomic_DNA"/>
</dbReference>
<evidence type="ECO:0000313" key="2">
    <source>
        <dbReference type="EMBL" id="KLU92387.1"/>
    </source>
</evidence>